<evidence type="ECO:0000313" key="1">
    <source>
        <dbReference type="EMBL" id="CBI39204.3"/>
    </source>
</evidence>
<sequence length="64" mass="7890">MSFRGCLFGNCLRLMKYPSTMEPHIRSMATHVDQERWRSTYDEVRIPIFCWYPIQQCRSWEWNT</sequence>
<dbReference type="HOGENOM" id="CLU_2872207_0_0_1"/>
<protein>
    <submittedName>
        <fullName evidence="1">Uncharacterized protein</fullName>
    </submittedName>
</protein>
<evidence type="ECO:0000313" key="2">
    <source>
        <dbReference type="Proteomes" id="UP000009183"/>
    </source>
</evidence>
<proteinExistence type="predicted"/>
<dbReference type="EMBL" id="FN596744">
    <property type="protein sequence ID" value="CBI39204.3"/>
    <property type="molecule type" value="Genomic_DNA"/>
</dbReference>
<dbReference type="AlphaFoldDB" id="D7U8Z0"/>
<keyword evidence="2" id="KW-1185">Reference proteome</keyword>
<reference evidence="2" key="1">
    <citation type="journal article" date="2007" name="Nature">
        <title>The grapevine genome sequence suggests ancestral hexaploidization in major angiosperm phyla.</title>
        <authorList>
            <consortium name="The French-Italian Public Consortium for Grapevine Genome Characterization."/>
            <person name="Jaillon O."/>
            <person name="Aury J.-M."/>
            <person name="Noel B."/>
            <person name="Policriti A."/>
            <person name="Clepet C."/>
            <person name="Casagrande A."/>
            <person name="Choisne N."/>
            <person name="Aubourg S."/>
            <person name="Vitulo N."/>
            <person name="Jubin C."/>
            <person name="Vezzi A."/>
            <person name="Legeai F."/>
            <person name="Hugueney P."/>
            <person name="Dasilva C."/>
            <person name="Horner D."/>
            <person name="Mica E."/>
            <person name="Jublot D."/>
            <person name="Poulain J."/>
            <person name="Bruyere C."/>
            <person name="Billault A."/>
            <person name="Segurens B."/>
            <person name="Gouyvenoux M."/>
            <person name="Ugarte E."/>
            <person name="Cattonaro F."/>
            <person name="Anthouard V."/>
            <person name="Vico V."/>
            <person name="Del Fabbro C."/>
            <person name="Alaux M."/>
            <person name="Di Gaspero G."/>
            <person name="Dumas V."/>
            <person name="Felice N."/>
            <person name="Paillard S."/>
            <person name="Juman I."/>
            <person name="Moroldo M."/>
            <person name="Scalabrin S."/>
            <person name="Canaguier A."/>
            <person name="Le Clainche I."/>
            <person name="Malacrida G."/>
            <person name="Durand E."/>
            <person name="Pesole G."/>
            <person name="Laucou V."/>
            <person name="Chatelet P."/>
            <person name="Merdinoglu D."/>
            <person name="Delledonne M."/>
            <person name="Pezzotti M."/>
            <person name="Lecharny A."/>
            <person name="Scarpelli C."/>
            <person name="Artiguenave F."/>
            <person name="Pe M.E."/>
            <person name="Valle G."/>
            <person name="Morgante M."/>
            <person name="Caboche M."/>
            <person name="Adam-Blondon A.-F."/>
            <person name="Weissenbach J."/>
            <person name="Quetier F."/>
            <person name="Wincker P."/>
        </authorList>
    </citation>
    <scope>NUCLEOTIDE SEQUENCE [LARGE SCALE GENOMIC DNA]</scope>
    <source>
        <strain evidence="2">cv. Pinot noir / PN40024</strain>
    </source>
</reference>
<name>D7U8Z0_VITVI</name>
<accession>D7U8Z0</accession>
<organism evidence="1 2">
    <name type="scientific">Vitis vinifera</name>
    <name type="common">Grape</name>
    <dbReference type="NCBI Taxonomy" id="29760"/>
    <lineage>
        <taxon>Eukaryota</taxon>
        <taxon>Viridiplantae</taxon>
        <taxon>Streptophyta</taxon>
        <taxon>Embryophyta</taxon>
        <taxon>Tracheophyta</taxon>
        <taxon>Spermatophyta</taxon>
        <taxon>Magnoliopsida</taxon>
        <taxon>eudicotyledons</taxon>
        <taxon>Gunneridae</taxon>
        <taxon>Pentapetalae</taxon>
        <taxon>rosids</taxon>
        <taxon>Vitales</taxon>
        <taxon>Vitaceae</taxon>
        <taxon>Viteae</taxon>
        <taxon>Vitis</taxon>
    </lineage>
</organism>
<dbReference type="Proteomes" id="UP000009183">
    <property type="component" value="Chromosome 18"/>
</dbReference>
<gene>
    <name evidence="1" type="ordered locus">VIT_18s0041g02360</name>
</gene>
<dbReference type="InParanoid" id="D7U8Z0"/>
<dbReference type="PaxDb" id="29760-VIT_18s0041g02360.t01"/>